<keyword evidence="1" id="KW-0812">Transmembrane</keyword>
<dbReference type="AlphaFoldDB" id="A0A6N3E746"/>
<accession>A0A6N3E746</accession>
<feature type="transmembrane region" description="Helical" evidence="1">
    <location>
        <begin position="36"/>
        <end position="54"/>
    </location>
</feature>
<proteinExistence type="predicted"/>
<feature type="transmembrane region" description="Helical" evidence="1">
    <location>
        <begin position="60"/>
        <end position="78"/>
    </location>
</feature>
<gene>
    <name evidence="2" type="ORF">EMLFYP7_02029</name>
</gene>
<organism evidence="2">
    <name type="scientific">Phytobacter massiliensis</name>
    <dbReference type="NCBI Taxonomy" id="1485952"/>
    <lineage>
        <taxon>Bacteria</taxon>
        <taxon>Pseudomonadati</taxon>
        <taxon>Pseudomonadota</taxon>
        <taxon>Gammaproteobacteria</taxon>
        <taxon>Enterobacterales</taxon>
        <taxon>Enterobacteriaceae</taxon>
        <taxon>Phytobacter</taxon>
    </lineage>
</organism>
<sequence length="85" mass="9196">MSRFKQQVESMAARILKRAGVPAAEMPDTLKKTGRGMILFSILLVVPLLLTSHVPLAVTIVLQLGYAALMCTGVILAFDDAKKAR</sequence>
<name>A0A6N3E746_9ENTR</name>
<evidence type="ECO:0000313" key="2">
    <source>
        <dbReference type="EMBL" id="VYU33527.1"/>
    </source>
</evidence>
<evidence type="ECO:0000256" key="1">
    <source>
        <dbReference type="SAM" id="Phobius"/>
    </source>
</evidence>
<dbReference type="EMBL" id="CACRTZ010000016">
    <property type="protein sequence ID" value="VYU33527.1"/>
    <property type="molecule type" value="Genomic_DNA"/>
</dbReference>
<protein>
    <submittedName>
        <fullName evidence="2">Uncharacterized protein</fullName>
    </submittedName>
</protein>
<dbReference type="RefSeq" id="WP_156566074.1">
    <property type="nucleotide sequence ID" value="NZ_CACRTZ010000016.1"/>
</dbReference>
<keyword evidence="1" id="KW-1133">Transmembrane helix</keyword>
<keyword evidence="1" id="KW-0472">Membrane</keyword>
<reference evidence="2" key="1">
    <citation type="submission" date="2019-11" db="EMBL/GenBank/DDBJ databases">
        <authorList>
            <person name="Feng L."/>
        </authorList>
    </citation>
    <scope>NUCLEOTIDE SEQUENCE</scope>
    <source>
        <strain evidence="2">EMassiliensisLFYP7</strain>
    </source>
</reference>